<dbReference type="AlphaFoldDB" id="A0A7Z0LVS5"/>
<dbReference type="EMBL" id="JACCDE010000028">
    <property type="protein sequence ID" value="NYS79491.1"/>
    <property type="molecule type" value="Genomic_DNA"/>
</dbReference>
<comment type="caution">
    <text evidence="2">The sequence shown here is derived from an EMBL/GenBank/DDBJ whole genome shotgun (WGS) entry which is preliminary data.</text>
</comment>
<keyword evidence="3" id="KW-1185">Reference proteome</keyword>
<accession>A0A7Z0LVS5</accession>
<keyword evidence="1" id="KW-1133">Transmembrane helix</keyword>
<evidence type="ECO:0000313" key="3">
    <source>
        <dbReference type="Proteomes" id="UP000526892"/>
    </source>
</evidence>
<name>A0A7Z0LVS5_9GAMM</name>
<proteinExistence type="predicted"/>
<dbReference type="RefSeq" id="WP_179916769.1">
    <property type="nucleotide sequence ID" value="NZ_JACCDE010000028.1"/>
</dbReference>
<gene>
    <name evidence="2" type="ORF">HZS80_17535</name>
</gene>
<organism evidence="2 3">
    <name type="scientific">Vreelandella glaciei</name>
    <dbReference type="NCBI Taxonomy" id="186761"/>
    <lineage>
        <taxon>Bacteria</taxon>
        <taxon>Pseudomonadati</taxon>
        <taxon>Pseudomonadota</taxon>
        <taxon>Gammaproteobacteria</taxon>
        <taxon>Oceanospirillales</taxon>
        <taxon>Halomonadaceae</taxon>
        <taxon>Vreelandella</taxon>
    </lineage>
</organism>
<evidence type="ECO:0000256" key="1">
    <source>
        <dbReference type="SAM" id="Phobius"/>
    </source>
</evidence>
<sequence length="103" mass="11895">MTLIEEEIDHHLSKQMLKRARKLRVPVPHRTTSDPDGDEFWTQGHQTGNWYLTVRGYADLRLAIRNELKERHELKSRWIVWVPALTGLVGTCTGLLAVFSKSS</sequence>
<protein>
    <submittedName>
        <fullName evidence="2">Uncharacterized protein</fullName>
    </submittedName>
</protein>
<dbReference type="Proteomes" id="UP000526892">
    <property type="component" value="Unassembled WGS sequence"/>
</dbReference>
<reference evidence="2 3" key="1">
    <citation type="journal article" date="2003" name="Extremophiles">
        <title>Halomonas glaciei sp. nov. isolated from fast ice of Adelie Land, Antarctica.</title>
        <authorList>
            <person name="Reddy G.S."/>
            <person name="Raghavan P.U."/>
            <person name="Sarita N.B."/>
            <person name="Prakash J.S."/>
            <person name="Nagesh N."/>
            <person name="Delille D."/>
            <person name="Shivaji S."/>
        </authorList>
    </citation>
    <scope>NUCLEOTIDE SEQUENCE [LARGE SCALE GENOMIC DNA]</scope>
    <source>
        <strain evidence="2 3">DD39</strain>
    </source>
</reference>
<keyword evidence="1" id="KW-0472">Membrane</keyword>
<evidence type="ECO:0000313" key="2">
    <source>
        <dbReference type="EMBL" id="NYS79491.1"/>
    </source>
</evidence>
<keyword evidence="1" id="KW-0812">Transmembrane</keyword>
<feature type="transmembrane region" description="Helical" evidence="1">
    <location>
        <begin position="78"/>
        <end position="99"/>
    </location>
</feature>